<evidence type="ECO:0000313" key="4">
    <source>
        <dbReference type="Proteomes" id="UP000033918"/>
    </source>
</evidence>
<dbReference type="Proteomes" id="UP000033918">
    <property type="component" value="Unassembled WGS sequence"/>
</dbReference>
<accession>A0A0G0XMA4</accession>
<evidence type="ECO:0000256" key="2">
    <source>
        <dbReference type="SAM" id="Phobius"/>
    </source>
</evidence>
<dbReference type="EMBL" id="LCAK01000003">
    <property type="protein sequence ID" value="KKR88797.1"/>
    <property type="molecule type" value="Genomic_DNA"/>
</dbReference>
<protein>
    <submittedName>
        <fullName evidence="3">Uncharacterized protein</fullName>
    </submittedName>
</protein>
<feature type="region of interest" description="Disordered" evidence="1">
    <location>
        <begin position="384"/>
        <end position="410"/>
    </location>
</feature>
<comment type="caution">
    <text evidence="3">The sequence shown here is derived from an EMBL/GenBank/DDBJ whole genome shotgun (WGS) entry which is preliminary data.</text>
</comment>
<feature type="transmembrane region" description="Helical" evidence="2">
    <location>
        <begin position="31"/>
        <end position="50"/>
    </location>
</feature>
<dbReference type="AlphaFoldDB" id="A0A0G0XMA4"/>
<gene>
    <name evidence="3" type="ORF">UU38_C0003G0048</name>
</gene>
<evidence type="ECO:0000313" key="3">
    <source>
        <dbReference type="EMBL" id="KKR88797.1"/>
    </source>
</evidence>
<name>A0A0G0XMA4_9BACT</name>
<organism evidence="3 4">
    <name type="scientific">Candidatus Wolfebacteria bacterium GW2011_GWB1_41_12</name>
    <dbReference type="NCBI Taxonomy" id="1619006"/>
    <lineage>
        <taxon>Bacteria</taxon>
        <taxon>Candidatus Wolfeibacteriota</taxon>
    </lineage>
</organism>
<keyword evidence="2" id="KW-1133">Transmembrane helix</keyword>
<keyword evidence="2" id="KW-0472">Membrane</keyword>
<sequence length="512" mass="56520">MRDRALSPYCLITAKYDKITCMANWLKEKKFFIAIIIFLAVILIIIFFILKPKTQTIVSDDGEASLEIPKDALPKGVSLRDISIIKISPEEIEGVVTAYRLEPDGLEFKKPVVISVSMGVKKEPMSDGKGNGIRLVQLYHAHSDSLKPLENQKGVVDLGSGKMTVKAPISGFSSVYAAEFHPSVLFEIFGAGKTAAAIGEVEVISEEEPAYFVRSGFKARTTIEHIMEIRAIKLQAKDSSPTAPLSRRLTLIERGAIEDLMVNQGTFSAPTKFPVISPATVEDMPAEFIIKPGELMWTDAPYFTCEKEGGRKLDIMNYGKDFGRIGYMKWNAIFSYKWRENLYIDSPDGKKVLVGQYDDSIATYWDFLIPITCLPLPRYIGDSPSSKSPSVSPKPDPEPPGAPPAPVDPKEAQCKVICGTDRYSPATSQQACSDTSRDFLCIQNKQACYDYLIPKGWQNDSNCCCKDAPVARPAGGRIDCSKFIGWDANGFAIEKNPKYPFSSSTLPPAECK</sequence>
<reference evidence="3 4" key="1">
    <citation type="journal article" date="2015" name="Nature">
        <title>rRNA introns, odd ribosomes, and small enigmatic genomes across a large radiation of phyla.</title>
        <authorList>
            <person name="Brown C.T."/>
            <person name="Hug L.A."/>
            <person name="Thomas B.C."/>
            <person name="Sharon I."/>
            <person name="Castelle C.J."/>
            <person name="Singh A."/>
            <person name="Wilkins M.J."/>
            <person name="Williams K.H."/>
            <person name="Banfield J.F."/>
        </authorList>
    </citation>
    <scope>NUCLEOTIDE SEQUENCE [LARGE SCALE GENOMIC DNA]</scope>
</reference>
<keyword evidence="2" id="KW-0812">Transmembrane</keyword>
<proteinExistence type="predicted"/>
<evidence type="ECO:0000256" key="1">
    <source>
        <dbReference type="SAM" id="MobiDB-lite"/>
    </source>
</evidence>
<feature type="compositionally biased region" description="Pro residues" evidence="1">
    <location>
        <begin position="392"/>
        <end position="407"/>
    </location>
</feature>